<accession>A0A2V3IRQ2</accession>
<evidence type="ECO:0000313" key="9">
    <source>
        <dbReference type="Proteomes" id="UP000247409"/>
    </source>
</evidence>
<organism evidence="8 9">
    <name type="scientific">Gracilariopsis chorda</name>
    <dbReference type="NCBI Taxonomy" id="448386"/>
    <lineage>
        <taxon>Eukaryota</taxon>
        <taxon>Rhodophyta</taxon>
        <taxon>Florideophyceae</taxon>
        <taxon>Rhodymeniophycidae</taxon>
        <taxon>Gracilariales</taxon>
        <taxon>Gracilariaceae</taxon>
        <taxon>Gracilariopsis</taxon>
    </lineage>
</organism>
<feature type="transmembrane region" description="Helical" evidence="7">
    <location>
        <begin position="231"/>
        <end position="247"/>
    </location>
</feature>
<sequence>MTAVLARRHEPRPSSPLSRKPPDVPHDPVHHPPPPQTPLPPPAKSLDASSLPLSKRRPVRSLTRRDAFHASLCAVAIMSTLMVYSLLQERIMTRPYTSRTSLTAFFPHSLFLVLANRLLAALMAAVVILIRRERAHLQPVAPVTEYISVSISNVVATSCQYEALKWLTFPTVTIGKCAKMLPVMLIQKMRSGRHYSYDDFAVVAVVLAGCATMISSGNVSAKHSSAADTDTPVGFLLMLLYLLFDAITSTQQESLFDRYDMSLYNQMLYINLSSACISVFALTLSRALPQCLAFLNRFPSILPDIAALSLSAVAGQFAITYTIQMYGALLYAAVMTTRQFCSVLASDIIFKHGLTVLQWTGALMVFSALFFKLWRKATRSSE</sequence>
<evidence type="ECO:0000256" key="3">
    <source>
        <dbReference type="ARBA" id="ARBA00022692"/>
    </source>
</evidence>
<evidence type="ECO:0000256" key="6">
    <source>
        <dbReference type="SAM" id="MobiDB-lite"/>
    </source>
</evidence>
<dbReference type="PANTHER" id="PTHR10778:SF13">
    <property type="entry name" value="ADENOSINE 3'-PHOSPHO 5'-PHOSPHOSULFATE TRANSPORTER 1"/>
    <property type="match status" value="1"/>
</dbReference>
<feature type="compositionally biased region" description="Pro residues" evidence="6">
    <location>
        <begin position="31"/>
        <end position="43"/>
    </location>
</feature>
<feature type="transmembrane region" description="Helical" evidence="7">
    <location>
        <begin position="107"/>
        <end position="130"/>
    </location>
</feature>
<feature type="transmembrane region" description="Helical" evidence="7">
    <location>
        <begin position="268"/>
        <end position="288"/>
    </location>
</feature>
<dbReference type="GO" id="GO:0000139">
    <property type="term" value="C:Golgi membrane"/>
    <property type="evidence" value="ECO:0007669"/>
    <property type="project" value="TreeGrafter"/>
</dbReference>
<gene>
    <name evidence="8" type="ORF">BWQ96_05472</name>
</gene>
<comment type="subcellular location">
    <subcellularLocation>
        <location evidence="1">Membrane</location>
        <topology evidence="1">Multi-pass membrane protein</topology>
    </subcellularLocation>
</comment>
<dbReference type="GO" id="GO:0005789">
    <property type="term" value="C:endoplasmic reticulum membrane"/>
    <property type="evidence" value="ECO:0007669"/>
    <property type="project" value="TreeGrafter"/>
</dbReference>
<feature type="transmembrane region" description="Helical" evidence="7">
    <location>
        <begin position="200"/>
        <end position="219"/>
    </location>
</feature>
<evidence type="ECO:0000256" key="5">
    <source>
        <dbReference type="ARBA" id="ARBA00023136"/>
    </source>
</evidence>
<dbReference type="PANTHER" id="PTHR10778">
    <property type="entry name" value="SOLUTE CARRIER FAMILY 35 MEMBER B"/>
    <property type="match status" value="1"/>
</dbReference>
<dbReference type="GO" id="GO:0046964">
    <property type="term" value="F:3'-phosphoadenosine 5'-phosphosulfate transmembrane transporter activity"/>
    <property type="evidence" value="ECO:0007669"/>
    <property type="project" value="TreeGrafter"/>
</dbReference>
<keyword evidence="9" id="KW-1185">Reference proteome</keyword>
<keyword evidence="5 7" id="KW-0472">Membrane</keyword>
<dbReference type="InterPro" id="IPR013657">
    <property type="entry name" value="SCL35B1-4/HUT1"/>
</dbReference>
<proteinExistence type="predicted"/>
<reference evidence="8 9" key="1">
    <citation type="journal article" date="2018" name="Mol. Biol. Evol.">
        <title>Analysis of the draft genome of the red seaweed Gracilariopsis chorda provides insights into genome size evolution in Rhodophyta.</title>
        <authorList>
            <person name="Lee J."/>
            <person name="Yang E.C."/>
            <person name="Graf L."/>
            <person name="Yang J.H."/>
            <person name="Qiu H."/>
            <person name="Zel Zion U."/>
            <person name="Chan C.X."/>
            <person name="Stephens T.G."/>
            <person name="Weber A.P.M."/>
            <person name="Boo G.H."/>
            <person name="Boo S.M."/>
            <person name="Kim K.M."/>
            <person name="Shin Y."/>
            <person name="Jung M."/>
            <person name="Lee S.J."/>
            <person name="Yim H.S."/>
            <person name="Lee J.H."/>
            <person name="Bhattacharya D."/>
            <person name="Yoon H.S."/>
        </authorList>
    </citation>
    <scope>NUCLEOTIDE SEQUENCE [LARGE SCALE GENOMIC DNA]</scope>
    <source>
        <strain evidence="8 9">SKKU-2015</strain>
        <tissue evidence="8">Whole body</tissue>
    </source>
</reference>
<keyword evidence="3 7" id="KW-0812">Transmembrane</keyword>
<feature type="compositionally biased region" description="Basic and acidic residues" evidence="6">
    <location>
        <begin position="20"/>
        <end position="30"/>
    </location>
</feature>
<dbReference type="OrthoDB" id="10035043at2759"/>
<dbReference type="Proteomes" id="UP000247409">
    <property type="component" value="Unassembled WGS sequence"/>
</dbReference>
<evidence type="ECO:0000313" key="8">
    <source>
        <dbReference type="EMBL" id="PXF44802.1"/>
    </source>
</evidence>
<keyword evidence="2" id="KW-0813">Transport</keyword>
<evidence type="ECO:0000256" key="7">
    <source>
        <dbReference type="SAM" id="Phobius"/>
    </source>
</evidence>
<evidence type="ECO:0000256" key="2">
    <source>
        <dbReference type="ARBA" id="ARBA00022448"/>
    </source>
</evidence>
<protein>
    <submittedName>
        <fullName evidence="8">Adenosine 3'-phospho 5'-phosphosulfate transporter 1</fullName>
    </submittedName>
</protein>
<evidence type="ECO:0000256" key="4">
    <source>
        <dbReference type="ARBA" id="ARBA00022989"/>
    </source>
</evidence>
<keyword evidence="4 7" id="KW-1133">Transmembrane helix</keyword>
<comment type="caution">
    <text evidence="8">The sequence shown here is derived from an EMBL/GenBank/DDBJ whole genome shotgun (WGS) entry which is preliminary data.</text>
</comment>
<feature type="transmembrane region" description="Helical" evidence="7">
    <location>
        <begin position="356"/>
        <end position="374"/>
    </location>
</feature>
<feature type="region of interest" description="Disordered" evidence="6">
    <location>
        <begin position="1"/>
        <end position="55"/>
    </location>
</feature>
<feature type="transmembrane region" description="Helical" evidence="7">
    <location>
        <begin position="67"/>
        <end position="87"/>
    </location>
</feature>
<dbReference type="Pfam" id="PF08449">
    <property type="entry name" value="UAA"/>
    <property type="match status" value="1"/>
</dbReference>
<dbReference type="AlphaFoldDB" id="A0A2V3IRQ2"/>
<evidence type="ECO:0000256" key="1">
    <source>
        <dbReference type="ARBA" id="ARBA00004141"/>
    </source>
</evidence>
<name>A0A2V3IRQ2_9FLOR</name>
<dbReference type="EMBL" id="NBIV01000081">
    <property type="protein sequence ID" value="PXF44802.1"/>
    <property type="molecule type" value="Genomic_DNA"/>
</dbReference>